<comment type="caution">
    <text evidence="2">The sequence shown here is derived from an EMBL/GenBank/DDBJ whole genome shotgun (WGS) entry which is preliminary data.</text>
</comment>
<feature type="transmembrane region" description="Helical" evidence="1">
    <location>
        <begin position="400"/>
        <end position="420"/>
    </location>
</feature>
<dbReference type="Proteomes" id="UP001602013">
    <property type="component" value="Unassembled WGS sequence"/>
</dbReference>
<feature type="transmembrane region" description="Helical" evidence="1">
    <location>
        <begin position="95"/>
        <end position="122"/>
    </location>
</feature>
<evidence type="ECO:0000313" key="2">
    <source>
        <dbReference type="EMBL" id="MFF3666735.1"/>
    </source>
</evidence>
<name>A0ABW6SSP8_9ACTN</name>
<feature type="transmembrane region" description="Helical" evidence="1">
    <location>
        <begin position="339"/>
        <end position="363"/>
    </location>
</feature>
<dbReference type="RefSeq" id="WP_387411396.1">
    <property type="nucleotide sequence ID" value="NZ_JBIASD010000008.1"/>
</dbReference>
<feature type="transmembrane region" description="Helical" evidence="1">
    <location>
        <begin position="369"/>
        <end position="388"/>
    </location>
</feature>
<feature type="transmembrane region" description="Helical" evidence="1">
    <location>
        <begin position="6"/>
        <end position="22"/>
    </location>
</feature>
<evidence type="ECO:0000256" key="1">
    <source>
        <dbReference type="SAM" id="Phobius"/>
    </source>
</evidence>
<gene>
    <name evidence="2" type="ORF">ACFYXI_14145</name>
</gene>
<sequence>MDYAIPTGLVLVIGVLLALLAQRKGWKPSLAVTLAVGIGFRVLIMVLSAKDSWQPIDFVNSFRPAGEAILNHRDPVLESNGGWHFLPTIPYMYGLLLWLGIPWEVAGRLVTVVSDIVLIPLVGKLAGGATARLRAFQYACNPLAILVASVHGQVEPVSLVFAVAAFVVARGPNGWTLPETLPWRRPAEFLRRFTHPTDADRAATGRALWAGVLMGMALCAKSWPVILVPGMLMFLPGLRSRVVSLIGVGLPPVLFLLTLPIGGWTAWNQLPEVLKTIGLRPSDVRPITGDWGWTAVLNGGDWVLSPTSLKIGQYLIYASLVACVIWWRKADPIDVTTAIVLAFMIFTPRLGAQYLMWFMPFLVARPTRWAWPVIIGSTVWAAIGYLVLTQFTGAKWGELHSPWAISSIVLFPVLIAGMPWSRRRALPTTAPQHAPTVTPTVQERTSP</sequence>
<feature type="transmembrane region" description="Helical" evidence="1">
    <location>
        <begin position="242"/>
        <end position="267"/>
    </location>
</feature>
<keyword evidence="1" id="KW-1133">Transmembrane helix</keyword>
<feature type="transmembrane region" description="Helical" evidence="1">
    <location>
        <begin position="29"/>
        <end position="49"/>
    </location>
</feature>
<accession>A0ABW6SSP8</accession>
<keyword evidence="1" id="KW-0472">Membrane</keyword>
<proteinExistence type="predicted"/>
<evidence type="ECO:0008006" key="4">
    <source>
        <dbReference type="Google" id="ProtNLM"/>
    </source>
</evidence>
<keyword evidence="3" id="KW-1185">Reference proteome</keyword>
<dbReference type="EMBL" id="JBIASD010000008">
    <property type="protein sequence ID" value="MFF3666735.1"/>
    <property type="molecule type" value="Genomic_DNA"/>
</dbReference>
<organism evidence="2 3">
    <name type="scientific">Microtetraspora malaysiensis</name>
    <dbReference type="NCBI Taxonomy" id="161358"/>
    <lineage>
        <taxon>Bacteria</taxon>
        <taxon>Bacillati</taxon>
        <taxon>Actinomycetota</taxon>
        <taxon>Actinomycetes</taxon>
        <taxon>Streptosporangiales</taxon>
        <taxon>Streptosporangiaceae</taxon>
        <taxon>Microtetraspora</taxon>
    </lineage>
</organism>
<protein>
    <recommendedName>
        <fullName evidence="4">DUF2029 domain-containing protein</fullName>
    </recommendedName>
</protein>
<feature type="transmembrane region" description="Helical" evidence="1">
    <location>
        <begin position="207"/>
        <end position="235"/>
    </location>
</feature>
<keyword evidence="1" id="KW-0812">Transmembrane</keyword>
<feature type="transmembrane region" description="Helical" evidence="1">
    <location>
        <begin position="311"/>
        <end position="327"/>
    </location>
</feature>
<evidence type="ECO:0000313" key="3">
    <source>
        <dbReference type="Proteomes" id="UP001602013"/>
    </source>
</evidence>
<reference evidence="2 3" key="1">
    <citation type="submission" date="2024-10" db="EMBL/GenBank/DDBJ databases">
        <title>The Natural Products Discovery Center: Release of the First 8490 Sequenced Strains for Exploring Actinobacteria Biosynthetic Diversity.</title>
        <authorList>
            <person name="Kalkreuter E."/>
            <person name="Kautsar S.A."/>
            <person name="Yang D."/>
            <person name="Bader C.D."/>
            <person name="Teijaro C.N."/>
            <person name="Fluegel L."/>
            <person name="Davis C.M."/>
            <person name="Simpson J.R."/>
            <person name="Lauterbach L."/>
            <person name="Steele A.D."/>
            <person name="Gui C."/>
            <person name="Meng S."/>
            <person name="Li G."/>
            <person name="Viehrig K."/>
            <person name="Ye F."/>
            <person name="Su P."/>
            <person name="Kiefer A.F."/>
            <person name="Nichols A."/>
            <person name="Cepeda A.J."/>
            <person name="Yan W."/>
            <person name="Fan B."/>
            <person name="Jiang Y."/>
            <person name="Adhikari A."/>
            <person name="Zheng C.-J."/>
            <person name="Schuster L."/>
            <person name="Cowan T.M."/>
            <person name="Smanski M.J."/>
            <person name="Chevrette M.G."/>
            <person name="De Carvalho L.P.S."/>
            <person name="Shen B."/>
        </authorList>
    </citation>
    <scope>NUCLEOTIDE SEQUENCE [LARGE SCALE GENOMIC DNA]</scope>
    <source>
        <strain evidence="2 3">NPDC002173</strain>
    </source>
</reference>